<feature type="region of interest" description="Disordered" evidence="1">
    <location>
        <begin position="368"/>
        <end position="413"/>
    </location>
</feature>
<dbReference type="OrthoDB" id="3232309at2759"/>
<dbReference type="AlphaFoldDB" id="A0A8K0X6U5"/>
<feature type="transmembrane region" description="Helical" evidence="2">
    <location>
        <begin position="296"/>
        <end position="319"/>
    </location>
</feature>
<feature type="compositionally biased region" description="Low complexity" evidence="1">
    <location>
        <begin position="374"/>
        <end position="387"/>
    </location>
</feature>
<dbReference type="EMBL" id="JAGPXD010000002">
    <property type="protein sequence ID" value="KAH7367261.1"/>
    <property type="molecule type" value="Genomic_DNA"/>
</dbReference>
<feature type="transmembrane region" description="Helical" evidence="2">
    <location>
        <begin position="470"/>
        <end position="494"/>
    </location>
</feature>
<protein>
    <recommendedName>
        <fullName evidence="5">RGS domain-containing protein</fullName>
    </recommendedName>
</protein>
<feature type="transmembrane region" description="Helical" evidence="2">
    <location>
        <begin position="331"/>
        <end position="357"/>
    </location>
</feature>
<gene>
    <name evidence="3" type="ORF">B0T11DRAFT_336670</name>
</gene>
<evidence type="ECO:0000256" key="2">
    <source>
        <dbReference type="SAM" id="Phobius"/>
    </source>
</evidence>
<proteinExistence type="predicted"/>
<reference evidence="3" key="1">
    <citation type="journal article" date="2021" name="Nat. Commun.">
        <title>Genetic determinants of endophytism in the Arabidopsis root mycobiome.</title>
        <authorList>
            <person name="Mesny F."/>
            <person name="Miyauchi S."/>
            <person name="Thiergart T."/>
            <person name="Pickel B."/>
            <person name="Atanasova L."/>
            <person name="Karlsson M."/>
            <person name="Huettel B."/>
            <person name="Barry K.W."/>
            <person name="Haridas S."/>
            <person name="Chen C."/>
            <person name="Bauer D."/>
            <person name="Andreopoulos W."/>
            <person name="Pangilinan J."/>
            <person name="LaButti K."/>
            <person name="Riley R."/>
            <person name="Lipzen A."/>
            <person name="Clum A."/>
            <person name="Drula E."/>
            <person name="Henrissat B."/>
            <person name="Kohler A."/>
            <person name="Grigoriev I.V."/>
            <person name="Martin F.M."/>
            <person name="Hacquard S."/>
        </authorList>
    </citation>
    <scope>NUCLEOTIDE SEQUENCE</scope>
    <source>
        <strain evidence="3">MPI-CAGE-AT-0016</strain>
    </source>
</reference>
<sequence>MSLKFYRKPVVDRPWRPPVMDEDCGRYIQMAAKTKKWLPPSLHFEQLVRNTTMPPCSLNDFMDYLVYVEQNAEPLQFFLWFCGYVRSWTELTAQERALVPRYDPARAEEALDLQRHLRQQHELRDGESDSGKAKRKRGPKVRMLGRERRARNASKVSNILDILDAEVEDEKMSRHSAASAASLPPPGSIVFNGLRPGTASSAASVIVGGLTPLAPEDQPFRDEITRVLGHYIESSGARRLDLAVPDRASVLAATACTTHPTALLPAFEKSDALLRGKLHPNFIRASMANTNRPTTFLLRLLGFLLIILGLAADLAFIVLTPRFRLSRYWRIACFGLLAPGLAIFVASVDGLSLWLYFRGRRQLRPWEVEPPLPRSGRSSRSSATSNESEARSWKKRRHLRKGSEGSIGTMGADPLRKGSLRTFGPANIFQREEWVEAYARRSFWTCWFEETLPAGNGEVGVLQAGVALSAMIWAFFLAGGLAAGSVFVPAYDIFNMRWA</sequence>
<evidence type="ECO:0000313" key="3">
    <source>
        <dbReference type="EMBL" id="KAH7367261.1"/>
    </source>
</evidence>
<feature type="region of interest" description="Disordered" evidence="1">
    <location>
        <begin position="119"/>
        <end position="148"/>
    </location>
</feature>
<keyword evidence="4" id="KW-1185">Reference proteome</keyword>
<comment type="caution">
    <text evidence="3">The sequence shown here is derived from an EMBL/GenBank/DDBJ whole genome shotgun (WGS) entry which is preliminary data.</text>
</comment>
<name>A0A8K0X6U5_9PEZI</name>
<evidence type="ECO:0000256" key="1">
    <source>
        <dbReference type="SAM" id="MobiDB-lite"/>
    </source>
</evidence>
<keyword evidence="2" id="KW-1133">Transmembrane helix</keyword>
<evidence type="ECO:0008006" key="5">
    <source>
        <dbReference type="Google" id="ProtNLM"/>
    </source>
</evidence>
<dbReference type="Proteomes" id="UP000813385">
    <property type="component" value="Unassembled WGS sequence"/>
</dbReference>
<keyword evidence="2" id="KW-0472">Membrane</keyword>
<organism evidence="3 4">
    <name type="scientific">Plectosphaerella cucumerina</name>
    <dbReference type="NCBI Taxonomy" id="40658"/>
    <lineage>
        <taxon>Eukaryota</taxon>
        <taxon>Fungi</taxon>
        <taxon>Dikarya</taxon>
        <taxon>Ascomycota</taxon>
        <taxon>Pezizomycotina</taxon>
        <taxon>Sordariomycetes</taxon>
        <taxon>Hypocreomycetidae</taxon>
        <taxon>Glomerellales</taxon>
        <taxon>Plectosphaerellaceae</taxon>
        <taxon>Plectosphaerella</taxon>
    </lineage>
</organism>
<feature type="compositionally biased region" description="Basic and acidic residues" evidence="1">
    <location>
        <begin position="119"/>
        <end position="132"/>
    </location>
</feature>
<evidence type="ECO:0000313" key="4">
    <source>
        <dbReference type="Proteomes" id="UP000813385"/>
    </source>
</evidence>
<dbReference type="PANTHER" id="PTHR39466">
    <property type="entry name" value="RGS DOMAIN-CONTAINING PROTEIN"/>
    <property type="match status" value="1"/>
</dbReference>
<keyword evidence="2" id="KW-0812">Transmembrane</keyword>
<accession>A0A8K0X6U5</accession>
<dbReference type="PANTHER" id="PTHR39466:SF1">
    <property type="entry name" value="RGS DOMAIN-CONTAINING PROTEIN"/>
    <property type="match status" value="1"/>
</dbReference>